<dbReference type="EMBL" id="JBHSGG010000003">
    <property type="protein sequence ID" value="MFC4727074.1"/>
    <property type="molecule type" value="Genomic_DNA"/>
</dbReference>
<dbReference type="InterPro" id="IPR020011">
    <property type="entry name" value="FimV_C"/>
</dbReference>
<feature type="region of interest" description="Disordered" evidence="2">
    <location>
        <begin position="312"/>
        <end position="336"/>
    </location>
</feature>
<feature type="chain" id="PRO_5045180960" evidence="3">
    <location>
        <begin position="24"/>
        <end position="767"/>
    </location>
</feature>
<comment type="caution">
    <text evidence="5">The sequence shown here is derived from an EMBL/GenBank/DDBJ whole genome shotgun (WGS) entry which is preliminary data.</text>
</comment>
<feature type="signal peptide" evidence="3">
    <location>
        <begin position="1"/>
        <end position="23"/>
    </location>
</feature>
<organism evidence="5 6">
    <name type="scientific">Coralloluteibacterium thermophilum</name>
    <dbReference type="NCBI Taxonomy" id="2707049"/>
    <lineage>
        <taxon>Bacteria</taxon>
        <taxon>Pseudomonadati</taxon>
        <taxon>Pseudomonadota</taxon>
        <taxon>Gammaproteobacteria</taxon>
        <taxon>Lysobacterales</taxon>
        <taxon>Lysobacteraceae</taxon>
        <taxon>Coralloluteibacterium</taxon>
    </lineage>
</organism>
<dbReference type="NCBIfam" id="TIGR03505">
    <property type="entry name" value="FimV_core"/>
    <property type="match status" value="1"/>
</dbReference>
<evidence type="ECO:0000256" key="2">
    <source>
        <dbReference type="SAM" id="MobiDB-lite"/>
    </source>
</evidence>
<dbReference type="InterPro" id="IPR038440">
    <property type="entry name" value="FimV_C_sf"/>
</dbReference>
<dbReference type="NCBIfam" id="TIGR03504">
    <property type="entry name" value="FimV_Cterm"/>
    <property type="match status" value="1"/>
</dbReference>
<name>A0ABV9NHY2_9GAMM</name>
<dbReference type="Gene3D" id="1.20.58.2200">
    <property type="match status" value="1"/>
</dbReference>
<keyword evidence="1" id="KW-0175">Coiled coil</keyword>
<evidence type="ECO:0000256" key="3">
    <source>
        <dbReference type="SAM" id="SignalP"/>
    </source>
</evidence>
<feature type="compositionally biased region" description="Basic and acidic residues" evidence="2">
    <location>
        <begin position="633"/>
        <end position="642"/>
    </location>
</feature>
<dbReference type="Pfam" id="PF25800">
    <property type="entry name" value="FimV_N"/>
    <property type="match status" value="1"/>
</dbReference>
<proteinExistence type="predicted"/>
<feature type="region of interest" description="Disordered" evidence="2">
    <location>
        <begin position="632"/>
        <end position="651"/>
    </location>
</feature>
<reference evidence="6" key="1">
    <citation type="journal article" date="2019" name="Int. J. Syst. Evol. Microbiol.">
        <title>The Global Catalogue of Microorganisms (GCM) 10K type strain sequencing project: providing services to taxonomists for standard genome sequencing and annotation.</title>
        <authorList>
            <consortium name="The Broad Institute Genomics Platform"/>
            <consortium name="The Broad Institute Genome Sequencing Center for Infectious Disease"/>
            <person name="Wu L."/>
            <person name="Ma J."/>
        </authorList>
    </citation>
    <scope>NUCLEOTIDE SEQUENCE [LARGE SCALE GENOMIC DNA]</scope>
    <source>
        <strain evidence="6">CGMCC 1.13574</strain>
    </source>
</reference>
<gene>
    <name evidence="5" type="ORF">ACFO3Q_02680</name>
</gene>
<evidence type="ECO:0000256" key="1">
    <source>
        <dbReference type="SAM" id="Coils"/>
    </source>
</evidence>
<feature type="region of interest" description="Disordered" evidence="2">
    <location>
        <begin position="145"/>
        <end position="188"/>
    </location>
</feature>
<sequence>MIRKQSTLALGLALALAASQAQALGLGQIQVKSGLDQPFLAEIPIVAAAPGEVESLRVRLASPDAFERVGLERPSRLAANLSFEVVDGDRGQPVIRVTTNGPVNEPFLSFLLEVDWGSGRMMREFTALLDPPYIAPAVLRPATQAPVAAAPSTQGTVARPAPSAPDAQPATAPPPRPAAPAPAPAADPGVIVGQFGPVAAGQTLSQIASDVRPPGVSLNQMMMALHNANPDAFIDGNIHLIKRGAVLRVPERQELDRLGRSEADALVRQHTETWQQRIAPVPQPAAPELVEVDEAETALASARADGARLEIVPASGDDSGSASGQTGATAGGTGSELRAELIRAREDLAAREAESAELRARVSDLESQRENQQRLLELQNSRLAALQERLRELDGETAGDMEAELAEAVAPTDEEAAASEAAAADVGGAGSAVAAAADAPAAPAEPVVAAPADAPVAQPAAAEPAPPPGAPRWPWFLAGLALLAGGAFFALRRRRAPEEALPRERSALAAQFDTAAEAAEAPAADDAERLGLEEAVAADPDDADAHLALLRHHYDNGDAEAFVQAAEAMHAALGTPAPHWQAVQAMGRALAPQHPLFGEAPPEPEADPAGAQPAAPVVPGALPTWVYAPAGSREPKAERLPDEAPPADPDDLDDGVVALDMDIDADADADLEAIPERPEPGATGGWSEDERFAEVEAFEPPLDERGPSPGDEGGAVDAEAAETKLELARAYLDIGDGEGARGMLEEVVTEGTEAQRAEARRLLGQIG</sequence>
<dbReference type="InterPro" id="IPR020012">
    <property type="entry name" value="LysM_FimV"/>
</dbReference>
<keyword evidence="6" id="KW-1185">Reference proteome</keyword>
<feature type="domain" description="FimV N-terminal" evidence="4">
    <location>
        <begin position="24"/>
        <end position="132"/>
    </location>
</feature>
<feature type="compositionally biased region" description="Low complexity" evidence="2">
    <location>
        <begin position="158"/>
        <end position="170"/>
    </location>
</feature>
<evidence type="ECO:0000259" key="4">
    <source>
        <dbReference type="Pfam" id="PF25800"/>
    </source>
</evidence>
<dbReference type="InterPro" id="IPR057840">
    <property type="entry name" value="FimV_N"/>
</dbReference>
<feature type="compositionally biased region" description="Pro residues" evidence="2">
    <location>
        <begin position="171"/>
        <end position="185"/>
    </location>
</feature>
<dbReference type="RefSeq" id="WP_377003072.1">
    <property type="nucleotide sequence ID" value="NZ_JBHSGG010000003.1"/>
</dbReference>
<dbReference type="Proteomes" id="UP001595892">
    <property type="component" value="Unassembled WGS sequence"/>
</dbReference>
<feature type="compositionally biased region" description="Low complexity" evidence="2">
    <location>
        <begin position="314"/>
        <end position="328"/>
    </location>
</feature>
<feature type="coiled-coil region" evidence="1">
    <location>
        <begin position="341"/>
        <end position="396"/>
    </location>
</feature>
<feature type="region of interest" description="Disordered" evidence="2">
    <location>
        <begin position="675"/>
        <end position="721"/>
    </location>
</feature>
<protein>
    <submittedName>
        <fullName evidence="5">FimV/HubP family polar landmark protein</fullName>
    </submittedName>
</protein>
<evidence type="ECO:0000313" key="5">
    <source>
        <dbReference type="EMBL" id="MFC4727074.1"/>
    </source>
</evidence>
<keyword evidence="3" id="KW-0732">Signal</keyword>
<accession>A0ABV9NHY2</accession>
<evidence type="ECO:0000313" key="6">
    <source>
        <dbReference type="Proteomes" id="UP001595892"/>
    </source>
</evidence>